<dbReference type="InterPro" id="IPR029058">
    <property type="entry name" value="AB_hydrolase_fold"/>
</dbReference>
<name>A0A934M8N3_9MICO</name>
<evidence type="ECO:0000256" key="1">
    <source>
        <dbReference type="ARBA" id="ARBA00022801"/>
    </source>
</evidence>
<reference evidence="4" key="1">
    <citation type="submission" date="2020-12" db="EMBL/GenBank/DDBJ databases">
        <title>Sanguibacter suaedae sp. nov., isolated from Suaeda aralocaspica.</title>
        <authorList>
            <person name="Ma Q."/>
        </authorList>
    </citation>
    <scope>NUCLEOTIDE SEQUENCE</scope>
    <source>
        <strain evidence="4">YZGR15</strain>
    </source>
</reference>
<keyword evidence="2" id="KW-0472">Membrane</keyword>
<dbReference type="AlphaFoldDB" id="A0A934M8N3"/>
<evidence type="ECO:0000259" key="3">
    <source>
        <dbReference type="Pfam" id="PF20434"/>
    </source>
</evidence>
<evidence type="ECO:0000256" key="2">
    <source>
        <dbReference type="SAM" id="Phobius"/>
    </source>
</evidence>
<dbReference type="Proteomes" id="UP000602087">
    <property type="component" value="Unassembled WGS sequence"/>
</dbReference>
<comment type="caution">
    <text evidence="4">The sequence shown here is derived from an EMBL/GenBank/DDBJ whole genome shotgun (WGS) entry which is preliminary data.</text>
</comment>
<dbReference type="Pfam" id="PF20434">
    <property type="entry name" value="BD-FAE"/>
    <property type="match status" value="1"/>
</dbReference>
<organism evidence="4 5">
    <name type="scientific">Sanguibacter suaedae</name>
    <dbReference type="NCBI Taxonomy" id="2795737"/>
    <lineage>
        <taxon>Bacteria</taxon>
        <taxon>Bacillati</taxon>
        <taxon>Actinomycetota</taxon>
        <taxon>Actinomycetes</taxon>
        <taxon>Micrococcales</taxon>
        <taxon>Sanguibacteraceae</taxon>
        <taxon>Sanguibacter</taxon>
    </lineage>
</organism>
<dbReference type="EMBL" id="JAEINH010000001">
    <property type="protein sequence ID" value="MBI9113740.1"/>
    <property type="molecule type" value="Genomic_DNA"/>
</dbReference>
<keyword evidence="2" id="KW-0812">Transmembrane</keyword>
<dbReference type="GO" id="GO:0016787">
    <property type="term" value="F:hydrolase activity"/>
    <property type="evidence" value="ECO:0007669"/>
    <property type="project" value="UniProtKB-KW"/>
</dbReference>
<feature type="transmembrane region" description="Helical" evidence="2">
    <location>
        <begin position="88"/>
        <end position="106"/>
    </location>
</feature>
<dbReference type="InterPro" id="IPR049492">
    <property type="entry name" value="BD-FAE-like_dom"/>
</dbReference>
<dbReference type="PANTHER" id="PTHR48081:SF13">
    <property type="entry name" value="ALPHA_BETA HYDROLASE"/>
    <property type="match status" value="1"/>
</dbReference>
<dbReference type="InterPro" id="IPR050300">
    <property type="entry name" value="GDXG_lipolytic_enzyme"/>
</dbReference>
<keyword evidence="1 4" id="KW-0378">Hydrolase</keyword>
<protein>
    <submittedName>
        <fullName evidence="4">Alpha/beta hydrolase</fullName>
    </submittedName>
</protein>
<evidence type="ECO:0000313" key="4">
    <source>
        <dbReference type="EMBL" id="MBI9113740.1"/>
    </source>
</evidence>
<proteinExistence type="predicted"/>
<dbReference type="PANTHER" id="PTHR48081">
    <property type="entry name" value="AB HYDROLASE SUPERFAMILY PROTEIN C4A8.06C"/>
    <property type="match status" value="1"/>
</dbReference>
<gene>
    <name evidence="4" type="ORF">JAV76_01775</name>
</gene>
<sequence>MADHPTSPDLGDSRPRTGRGRHAGAAVLLIVWAALNLICILGLLLPVYPGELLLTAGLVTGLVFPFLTVLVVADAVVAVLARKKNRTFLAMVAAVLAVALAAGIAWPTVGAAHAAQRAGTSLSVSRLFESRPAEGSTKPAETQTYRTVGGEDLEVDVWAPASPDAAEKASHASLVYVFGGGWVGGDRAQWAPFFQALTAQGITVFSIDYRLSTPQAPSWSTSITDVRCAIGWVHDQADRYDLDPGRVAIGGGSAGANLAMLAGYTSDHPAPEGCGEDTSVRAVIDFYGPGDLTALEADSGSTEAVRMLHTYLGATSAEEPDRYTDMSPITHISSDTPPTLILHGTHDGMVPAEQAEELAAALTRAGVDNHLVLIGGAQHGFDMLWGTLANQIAQAEVTTFLDTYVTS</sequence>
<feature type="domain" description="BD-FAE-like" evidence="3">
    <location>
        <begin position="166"/>
        <end position="362"/>
    </location>
</feature>
<dbReference type="SUPFAM" id="SSF53474">
    <property type="entry name" value="alpha/beta-Hydrolases"/>
    <property type="match status" value="1"/>
</dbReference>
<keyword evidence="5" id="KW-1185">Reference proteome</keyword>
<dbReference type="RefSeq" id="WP_198732292.1">
    <property type="nucleotide sequence ID" value="NZ_JAEINH010000001.1"/>
</dbReference>
<keyword evidence="2" id="KW-1133">Transmembrane helix</keyword>
<dbReference type="Gene3D" id="3.40.50.1820">
    <property type="entry name" value="alpha/beta hydrolase"/>
    <property type="match status" value="1"/>
</dbReference>
<accession>A0A934M8N3</accession>
<feature type="transmembrane region" description="Helical" evidence="2">
    <location>
        <begin position="54"/>
        <end position="81"/>
    </location>
</feature>
<feature type="transmembrane region" description="Helical" evidence="2">
    <location>
        <begin position="23"/>
        <end position="48"/>
    </location>
</feature>
<evidence type="ECO:0000313" key="5">
    <source>
        <dbReference type="Proteomes" id="UP000602087"/>
    </source>
</evidence>